<gene>
    <name evidence="2" type="ORF">PAUS00366_LOCUS12860</name>
</gene>
<dbReference type="AlphaFoldDB" id="A0A7S4AM44"/>
<feature type="region of interest" description="Disordered" evidence="1">
    <location>
        <begin position="323"/>
        <end position="347"/>
    </location>
</feature>
<reference evidence="2" key="1">
    <citation type="submission" date="2021-01" db="EMBL/GenBank/DDBJ databases">
        <authorList>
            <person name="Corre E."/>
            <person name="Pelletier E."/>
            <person name="Niang G."/>
            <person name="Scheremetjew M."/>
            <person name="Finn R."/>
            <person name="Kale V."/>
            <person name="Holt S."/>
            <person name="Cochrane G."/>
            <person name="Meng A."/>
            <person name="Brown T."/>
            <person name="Cohen L."/>
        </authorList>
    </citation>
    <scope>NUCLEOTIDE SEQUENCE</scope>
    <source>
        <strain evidence="2">10249 10 AB</strain>
    </source>
</reference>
<evidence type="ECO:0000313" key="2">
    <source>
        <dbReference type="EMBL" id="CAE0720106.1"/>
    </source>
</evidence>
<protein>
    <submittedName>
        <fullName evidence="2">Uncharacterized protein</fullName>
    </submittedName>
</protein>
<evidence type="ECO:0000256" key="1">
    <source>
        <dbReference type="SAM" id="MobiDB-lite"/>
    </source>
</evidence>
<accession>A0A7S4AM44</accession>
<proteinExistence type="predicted"/>
<sequence length="347" mass="39100">MVAVHVGYSFLVETELGYQLQIRNPTAKLPKLQPLPKKPTPETSTRMKQYYRELQSYRTKHKCNMDIRKLIDLKFPGLLANLKKPGIKSFNGVLTAREVFDHLDAEVGSVASANNKLAIHLVIIDRECEPLQNGTKVYFQACEHDQHKAKSTNTCDIPKAMLLLYAQQAFRKAVDKNKIQEIENSWALIFDNKEQEFNDIYTKYEYFKAHYTKHLWNLVRNDKTKQTGAQAHVVEEQGIMIADLQGTMQSEIDSQNQLQDQDVAQAQAGYYNANSYNAPPTSVVATTTTTATNSNSANSVAPSTTYSDIQGMIQQVMQGVMEKNTTSTNTGNRKSCHKNNKGSNPGW</sequence>
<organism evidence="2">
    <name type="scientific">Pseudo-nitzschia australis</name>
    <dbReference type="NCBI Taxonomy" id="44445"/>
    <lineage>
        <taxon>Eukaryota</taxon>
        <taxon>Sar</taxon>
        <taxon>Stramenopiles</taxon>
        <taxon>Ochrophyta</taxon>
        <taxon>Bacillariophyta</taxon>
        <taxon>Bacillariophyceae</taxon>
        <taxon>Bacillariophycidae</taxon>
        <taxon>Bacillariales</taxon>
        <taxon>Bacillariaceae</taxon>
        <taxon>Pseudo-nitzschia</taxon>
    </lineage>
</organism>
<dbReference type="EMBL" id="HBIX01017910">
    <property type="protein sequence ID" value="CAE0720106.1"/>
    <property type="molecule type" value="Transcribed_RNA"/>
</dbReference>
<name>A0A7S4AM44_9STRA</name>
<feature type="compositionally biased region" description="Polar residues" evidence="1">
    <location>
        <begin position="323"/>
        <end position="333"/>
    </location>
</feature>